<dbReference type="EMBL" id="CP071090">
    <property type="protein sequence ID" value="QSQ26449.1"/>
    <property type="molecule type" value="Genomic_DNA"/>
</dbReference>
<accession>A0ABX7P7I6</accession>
<evidence type="ECO:0000313" key="1">
    <source>
        <dbReference type="EMBL" id="QSQ26449.1"/>
    </source>
</evidence>
<gene>
    <name evidence="1" type="ORF">JY651_16615</name>
</gene>
<sequence length="686" mass="72383">MNTGAVPTSNSLVEAEAGPGVQAYVGKNPSVAAGDDFLVAVWAEHEGVYAAGLTSDGAELWGGTRRVVDPSELAGTNTAVACTLGRACLVTWYAIDQYDATLCATLLQPGGGTRQVQLSELEGKDARVVANRDQFLVVWSSGSSPRTLQGLRFDNTGTRLDPAPFTLSTSNPPSRARVAALDDRYLVVWSSGGRIWGREVLTQVPGSLSAQVELGRASKGSPVPDVARQGDHWLVVWNEDLPRPTIRGVRVAPGGTVLDAPAARLLEVPEGGATVTNPTLASLGNEALLGYAEQGTQDGWTGWYIRGSRVRDTVLVDSPAVHLWQEPIAQGSQAVASGASGYLVAWRDERDKLTPAIYVMRVGVDGTLLDPGGIRLSRGPGADEPTVASDGQGFFVAWKESSPQGSIIRGARVSAAGEVLDKSGRLLTPSPAVRSMPSVAFNQGIYLVTWSETVDGATFVTRGLRVRVDGTVVDAEGLPLTEPGPEEGFPAVAPLGEGFLVTWWGQALSSCGEGIHAARVTVDGARLDASPIFVATARLSARPTLASEGGRVFVVWTDARLDAVLQGAWVSTDGTVTSPVLIEPQLTHKRSPTAIFDGAHHWVAWEQADGSNKQLWGVRVTPGGAVVDVNPVRLTTFNRTQNEAPVLAASGTGKLLLLYARPRPERGLPLPRIVGRRITTEGSPAP</sequence>
<protein>
    <submittedName>
        <fullName evidence="1">Uncharacterized protein</fullName>
    </submittedName>
</protein>
<evidence type="ECO:0000313" key="2">
    <source>
        <dbReference type="Proteomes" id="UP000662747"/>
    </source>
</evidence>
<organism evidence="1 2">
    <name type="scientific">Pyxidicoccus parkwayensis</name>
    <dbReference type="NCBI Taxonomy" id="2813578"/>
    <lineage>
        <taxon>Bacteria</taxon>
        <taxon>Pseudomonadati</taxon>
        <taxon>Myxococcota</taxon>
        <taxon>Myxococcia</taxon>
        <taxon>Myxococcales</taxon>
        <taxon>Cystobacterineae</taxon>
        <taxon>Myxococcaceae</taxon>
        <taxon>Pyxidicoccus</taxon>
    </lineage>
</organism>
<proteinExistence type="predicted"/>
<reference evidence="1 2" key="1">
    <citation type="submission" date="2021-02" db="EMBL/GenBank/DDBJ databases">
        <title>De Novo genome assembly of isolated myxobacteria.</title>
        <authorList>
            <person name="Stevens D.C."/>
        </authorList>
    </citation>
    <scope>NUCLEOTIDE SEQUENCE [LARGE SCALE GENOMIC DNA]</scope>
    <source>
        <strain evidence="2">SCPEA02</strain>
    </source>
</reference>
<dbReference type="Proteomes" id="UP000662747">
    <property type="component" value="Chromosome"/>
</dbReference>
<dbReference type="RefSeq" id="WP_206727996.1">
    <property type="nucleotide sequence ID" value="NZ_CP071090.1"/>
</dbReference>
<name>A0ABX7P7I6_9BACT</name>
<keyword evidence="2" id="KW-1185">Reference proteome</keyword>